<feature type="transmembrane region" description="Helical" evidence="6">
    <location>
        <begin position="360"/>
        <end position="380"/>
    </location>
</feature>
<evidence type="ECO:0000259" key="8">
    <source>
        <dbReference type="Pfam" id="PF13567"/>
    </source>
</evidence>
<comment type="caution">
    <text evidence="9">The sequence shown here is derived from an EMBL/GenBank/DDBJ whole genome shotgun (WGS) entry which is preliminary data.</text>
</comment>
<evidence type="ECO:0000256" key="3">
    <source>
        <dbReference type="ARBA" id="ARBA00022692"/>
    </source>
</evidence>
<dbReference type="Pfam" id="PF03772">
    <property type="entry name" value="Competence"/>
    <property type="match status" value="1"/>
</dbReference>
<dbReference type="EMBL" id="QPIG01000001">
    <property type="protein sequence ID" value="RCU58701.1"/>
    <property type="molecule type" value="Genomic_DNA"/>
</dbReference>
<dbReference type="Proteomes" id="UP000252249">
    <property type="component" value="Unassembled WGS sequence"/>
</dbReference>
<feature type="transmembrane region" description="Helical" evidence="6">
    <location>
        <begin position="293"/>
        <end position="313"/>
    </location>
</feature>
<accession>A0A368PBU7</accession>
<dbReference type="AlphaFoldDB" id="A0A368PBU7"/>
<gene>
    <name evidence="9" type="ORF">DU428_04835</name>
</gene>
<proteinExistence type="predicted"/>
<comment type="subcellular location">
    <subcellularLocation>
        <location evidence="1">Cell membrane</location>
        <topology evidence="1">Multi-pass membrane protein</topology>
    </subcellularLocation>
</comment>
<reference evidence="9 10" key="1">
    <citation type="submission" date="2018-07" db="EMBL/GenBank/DDBJ databases">
        <title>Oceanihabitans testaceum sp. nov., isolated from marine sediment.</title>
        <authorList>
            <person name="Li C.-M."/>
        </authorList>
    </citation>
    <scope>NUCLEOTIDE SEQUENCE [LARGE SCALE GENOMIC DNA]</scope>
    <source>
        <strain evidence="9 10">S9-10</strain>
    </source>
</reference>
<feature type="transmembrane region" description="Helical" evidence="6">
    <location>
        <begin position="451"/>
        <end position="471"/>
    </location>
</feature>
<organism evidence="9 10">
    <name type="scientific">Oceanihabitans sediminis</name>
    <dbReference type="NCBI Taxonomy" id="1812012"/>
    <lineage>
        <taxon>Bacteria</taxon>
        <taxon>Pseudomonadati</taxon>
        <taxon>Bacteroidota</taxon>
        <taxon>Flavobacteriia</taxon>
        <taxon>Flavobacteriales</taxon>
        <taxon>Flavobacteriaceae</taxon>
        <taxon>Oceanihabitans</taxon>
    </lineage>
</organism>
<keyword evidence="2" id="KW-1003">Cell membrane</keyword>
<dbReference type="PANTHER" id="PTHR30619">
    <property type="entry name" value="DNA INTERNALIZATION/COMPETENCE PROTEIN COMEC/REC2"/>
    <property type="match status" value="1"/>
</dbReference>
<evidence type="ECO:0000256" key="5">
    <source>
        <dbReference type="ARBA" id="ARBA00023136"/>
    </source>
</evidence>
<feature type="transmembrane region" description="Helical" evidence="6">
    <location>
        <begin position="33"/>
        <end position="50"/>
    </location>
</feature>
<keyword evidence="4 6" id="KW-1133">Transmembrane helix</keyword>
<feature type="domain" description="DUF4131" evidence="8">
    <location>
        <begin position="29"/>
        <end position="192"/>
    </location>
</feature>
<dbReference type="NCBIfam" id="TIGR00360">
    <property type="entry name" value="ComEC_N-term"/>
    <property type="match status" value="1"/>
</dbReference>
<protein>
    <submittedName>
        <fullName evidence="9">ComEC family competence protein</fullName>
    </submittedName>
</protein>
<dbReference type="OrthoDB" id="9761531at2"/>
<evidence type="ECO:0000256" key="2">
    <source>
        <dbReference type="ARBA" id="ARBA00022475"/>
    </source>
</evidence>
<evidence type="ECO:0000259" key="7">
    <source>
        <dbReference type="Pfam" id="PF03772"/>
    </source>
</evidence>
<dbReference type="GO" id="GO:0005886">
    <property type="term" value="C:plasma membrane"/>
    <property type="evidence" value="ECO:0007669"/>
    <property type="project" value="UniProtKB-SubCell"/>
</dbReference>
<keyword evidence="3 6" id="KW-0812">Transmembrane</keyword>
<feature type="transmembrane region" description="Helical" evidence="6">
    <location>
        <begin position="57"/>
        <end position="79"/>
    </location>
</feature>
<feature type="transmembrane region" description="Helical" evidence="6">
    <location>
        <begin position="333"/>
        <end position="353"/>
    </location>
</feature>
<dbReference type="PANTHER" id="PTHR30619:SF1">
    <property type="entry name" value="RECOMBINATION PROTEIN 2"/>
    <property type="match status" value="1"/>
</dbReference>
<evidence type="ECO:0000313" key="10">
    <source>
        <dbReference type="Proteomes" id="UP000252249"/>
    </source>
</evidence>
<dbReference type="Pfam" id="PF13567">
    <property type="entry name" value="DUF4131"/>
    <property type="match status" value="1"/>
</dbReference>
<evidence type="ECO:0000256" key="4">
    <source>
        <dbReference type="ARBA" id="ARBA00022989"/>
    </source>
</evidence>
<evidence type="ECO:0000256" key="6">
    <source>
        <dbReference type="SAM" id="Phobius"/>
    </source>
</evidence>
<dbReference type="InterPro" id="IPR025405">
    <property type="entry name" value="DUF4131"/>
</dbReference>
<dbReference type="InterPro" id="IPR052159">
    <property type="entry name" value="Competence_DNA_uptake"/>
</dbReference>
<feature type="transmembrane region" description="Helical" evidence="6">
    <location>
        <begin position="483"/>
        <end position="503"/>
    </location>
</feature>
<evidence type="ECO:0000256" key="1">
    <source>
        <dbReference type="ARBA" id="ARBA00004651"/>
    </source>
</evidence>
<sequence length="677" mass="77797">MKTVDFNIIKLSFFLVLGILLAFYFPISLKSSLYSIFGLLILLFTSNIYSRNRLKKNIWFGILAYMTTILMGVVITNFYNHKNHTYHYTKYFKTEENSASLIKFRVNEILKPSKYYDKYVVEILKIEGHSVTGKSLLNIQKDSIQKKLEVDEILFTTEAFQHISTPKNPNQFDYKKYLEKQYIYHQIFTKKEKLFGVSNTKHTLLGYASSLRNTINAKLKKYNFETNELAIINALILGQRQDISEEVYANYVNAGAVHILAVSGLHIGILLLIFNKLLEPIAWLPHGKTFKTIVILILLWSYAVLAGASASIIRSATMFSAVAIGMHLNRPSNVYNTLAASIFVILLFKPLFIFDVGFQLSYLAVLSIVSIQPLIYGLWTSKLFVVNKLWEIFSVTLAAQFGIVPISLFYFHQFPGLFWLSNIAIIPFIGGVLLSGIIIILLALLDMLPTFLADSFGACISLMNTLLEWIASKEQFLFQNISFNLLYVFASYLIIVTLVQLYLKKNFKTMVLLCVSIITFQLTTIYNKYKNNNASFILFHTSRNTVLGEKNYNQLKLYHSQDSIKKNKFISTFATANFIRTIREDSLKELYFFKNKSILVVDSLGIYPIKSIKPDYIILRNSPKVNLDRMIDSLKPQKIMADGSNYKSYIKRWEQTCIKRKLPFHHTSEKGAFILEN</sequence>
<feature type="domain" description="ComEC/Rec2-related protein" evidence="7">
    <location>
        <begin position="235"/>
        <end position="501"/>
    </location>
</feature>
<dbReference type="InterPro" id="IPR004477">
    <property type="entry name" value="ComEC_N"/>
</dbReference>
<feature type="transmembrane region" description="Helical" evidence="6">
    <location>
        <begin position="423"/>
        <end position="445"/>
    </location>
</feature>
<dbReference type="RefSeq" id="WP_113966223.1">
    <property type="nucleotide sequence ID" value="NZ_JAWVXR010000003.1"/>
</dbReference>
<evidence type="ECO:0000313" key="9">
    <source>
        <dbReference type="EMBL" id="RCU58701.1"/>
    </source>
</evidence>
<keyword evidence="10" id="KW-1185">Reference proteome</keyword>
<keyword evidence="5 6" id="KW-0472">Membrane</keyword>
<feature type="transmembrane region" description="Helical" evidence="6">
    <location>
        <begin position="392"/>
        <end position="411"/>
    </location>
</feature>
<feature type="transmembrane region" description="Helical" evidence="6">
    <location>
        <begin position="7"/>
        <end position="27"/>
    </location>
</feature>
<feature type="transmembrane region" description="Helical" evidence="6">
    <location>
        <begin position="251"/>
        <end position="273"/>
    </location>
</feature>
<name>A0A368PBU7_9FLAO</name>